<dbReference type="SUPFAM" id="SSF103473">
    <property type="entry name" value="MFS general substrate transporter"/>
    <property type="match status" value="1"/>
</dbReference>
<dbReference type="Proteomes" id="UP000233524">
    <property type="component" value="Unassembled WGS sequence"/>
</dbReference>
<feature type="transmembrane region" description="Helical" evidence="9">
    <location>
        <begin position="308"/>
        <end position="328"/>
    </location>
</feature>
<dbReference type="InterPro" id="IPR050360">
    <property type="entry name" value="MFS_Sugar_Transporters"/>
</dbReference>
<feature type="transmembrane region" description="Helical" evidence="9">
    <location>
        <begin position="376"/>
        <end position="395"/>
    </location>
</feature>
<dbReference type="FunFam" id="1.20.1250.20:FF:000134">
    <property type="entry name" value="MFS sugar transporter protein"/>
    <property type="match status" value="1"/>
</dbReference>
<keyword evidence="3 7" id="KW-0813">Transport</keyword>
<keyword evidence="5 9" id="KW-1133">Transmembrane helix</keyword>
<feature type="transmembrane region" description="Helical" evidence="9">
    <location>
        <begin position="56"/>
        <end position="80"/>
    </location>
</feature>
<feature type="transmembrane region" description="Helical" evidence="9">
    <location>
        <begin position="188"/>
        <end position="207"/>
    </location>
</feature>
<evidence type="ECO:0000256" key="1">
    <source>
        <dbReference type="ARBA" id="ARBA00004141"/>
    </source>
</evidence>
<dbReference type="PROSITE" id="PS50850">
    <property type="entry name" value="MFS"/>
    <property type="match status" value="1"/>
</dbReference>
<dbReference type="EMBL" id="NLAX01000008">
    <property type="protein sequence ID" value="PKS11321.1"/>
    <property type="molecule type" value="Genomic_DNA"/>
</dbReference>
<feature type="transmembrane region" description="Helical" evidence="9">
    <location>
        <begin position="407"/>
        <end position="427"/>
    </location>
</feature>
<evidence type="ECO:0000256" key="5">
    <source>
        <dbReference type="ARBA" id="ARBA00022989"/>
    </source>
</evidence>
<comment type="caution">
    <text evidence="11">The sequence shown here is derived from an EMBL/GenBank/DDBJ whole genome shotgun (WGS) entry which is preliminary data.</text>
</comment>
<dbReference type="InterPro" id="IPR003663">
    <property type="entry name" value="Sugar/inositol_transpt"/>
</dbReference>
<keyword evidence="12" id="KW-1185">Reference proteome</keyword>
<feature type="transmembrane region" description="Helical" evidence="9">
    <location>
        <begin position="219"/>
        <end position="240"/>
    </location>
</feature>
<evidence type="ECO:0000256" key="9">
    <source>
        <dbReference type="SAM" id="Phobius"/>
    </source>
</evidence>
<feature type="transmembrane region" description="Helical" evidence="9">
    <location>
        <begin position="473"/>
        <end position="493"/>
    </location>
</feature>
<dbReference type="NCBIfam" id="TIGR00879">
    <property type="entry name" value="SP"/>
    <property type="match status" value="1"/>
</dbReference>
<accession>A0A2N3NFZ0</accession>
<organism evidence="11 12">
    <name type="scientific">Lomentospora prolificans</name>
    <dbReference type="NCBI Taxonomy" id="41688"/>
    <lineage>
        <taxon>Eukaryota</taxon>
        <taxon>Fungi</taxon>
        <taxon>Dikarya</taxon>
        <taxon>Ascomycota</taxon>
        <taxon>Pezizomycotina</taxon>
        <taxon>Sordariomycetes</taxon>
        <taxon>Hypocreomycetidae</taxon>
        <taxon>Microascales</taxon>
        <taxon>Microascaceae</taxon>
        <taxon>Lomentospora</taxon>
    </lineage>
</organism>
<dbReference type="OrthoDB" id="6133115at2759"/>
<evidence type="ECO:0000256" key="7">
    <source>
        <dbReference type="RuleBase" id="RU003346"/>
    </source>
</evidence>
<reference evidence="11 12" key="1">
    <citation type="journal article" date="2017" name="G3 (Bethesda)">
        <title>First Draft Genome Sequence of the Pathogenic Fungus Lomentospora prolificans (Formerly Scedosporium prolificans).</title>
        <authorList>
            <person name="Luo R."/>
            <person name="Zimin A."/>
            <person name="Workman R."/>
            <person name="Fan Y."/>
            <person name="Pertea G."/>
            <person name="Grossman N."/>
            <person name="Wear M.P."/>
            <person name="Jia B."/>
            <person name="Miller H."/>
            <person name="Casadevall A."/>
            <person name="Timp W."/>
            <person name="Zhang S.X."/>
            <person name="Salzberg S.L."/>
        </authorList>
    </citation>
    <scope>NUCLEOTIDE SEQUENCE [LARGE SCALE GENOMIC DNA]</scope>
    <source>
        <strain evidence="11 12">JHH-5317</strain>
    </source>
</reference>
<feature type="transmembrane region" description="Helical" evidence="9">
    <location>
        <begin position="128"/>
        <end position="146"/>
    </location>
</feature>
<feature type="domain" description="Major facilitator superfamily (MFS) profile" evidence="10">
    <location>
        <begin position="59"/>
        <end position="497"/>
    </location>
</feature>
<comment type="subcellular location">
    <subcellularLocation>
        <location evidence="1">Membrane</location>
        <topology evidence="1">Multi-pass membrane protein</topology>
    </subcellularLocation>
</comment>
<sequence>MSVQDEKERTSEVEEEKPVVPSHAGTGTEINAASVALAAAVASQKPNPWSRNMIKLYFIMAIGYLVSTMNGFDSSLMGAINAMKPYQESFGLKGEHSTTGIVFIIYNLGQIAAFPFCGMLADGLGRRLCIFIGCLIVLIGTAIQGSANNLGQFMGGRFVLGLGAAIASAAGPAYTVELAHPAYRGFMAGMYNNFWWLGNILAGWTTYGSNLHITSSWAWRIPTVTQAGMPAVVCCLIMFFPESPRWLISKDRTEEALQIFAKYHGDGDANAPLAQLQYREVIEDYAQTGHQPPWWYYKDLVATRSARYRLAMVIGMAFFGQWSGNNVVSYFMPDMILEAGIEDTNKQLLINAINPIFSMLAAIYGASLLDKLGRRTMMMGGLTGALFSYILLTAFSAESKNHPNLAYGVIVSIYLFGIFFSAGFTPLQTLYTVECLENRTRARGSGANFLFLNIAMTINTVGISVAIDRIGWKLYLVYIAWIVIEIVLIYFFAVETAGKTLEELGAIFEAPNPRKESLKKTIIIIDERGNATEAAP</sequence>
<dbReference type="PANTHER" id="PTHR48022">
    <property type="entry name" value="PLASTIDIC GLUCOSE TRANSPORTER 4"/>
    <property type="match status" value="1"/>
</dbReference>
<proteinExistence type="inferred from homology"/>
<dbReference type="PRINTS" id="PR00171">
    <property type="entry name" value="SUGRTRNSPORT"/>
</dbReference>
<feature type="transmembrane region" description="Helical" evidence="9">
    <location>
        <begin position="100"/>
        <end position="121"/>
    </location>
</feature>
<evidence type="ECO:0000256" key="2">
    <source>
        <dbReference type="ARBA" id="ARBA00010992"/>
    </source>
</evidence>
<dbReference type="Gene3D" id="1.20.1250.20">
    <property type="entry name" value="MFS general substrate transporter like domains"/>
    <property type="match status" value="1"/>
</dbReference>
<dbReference type="InterPro" id="IPR020846">
    <property type="entry name" value="MFS_dom"/>
</dbReference>
<dbReference type="InParanoid" id="A0A2N3NFZ0"/>
<keyword evidence="6 9" id="KW-0472">Membrane</keyword>
<comment type="similarity">
    <text evidence="2 7">Belongs to the major facilitator superfamily. Sugar transporter (TC 2.A.1.1) family.</text>
</comment>
<name>A0A2N3NFZ0_9PEZI</name>
<dbReference type="VEuPathDB" id="FungiDB:jhhlp_003083"/>
<dbReference type="InterPro" id="IPR036259">
    <property type="entry name" value="MFS_trans_sf"/>
</dbReference>
<feature type="transmembrane region" description="Helical" evidence="9">
    <location>
        <begin position="348"/>
        <end position="369"/>
    </location>
</feature>
<evidence type="ECO:0000259" key="10">
    <source>
        <dbReference type="PROSITE" id="PS50850"/>
    </source>
</evidence>
<evidence type="ECO:0000256" key="8">
    <source>
        <dbReference type="SAM" id="MobiDB-lite"/>
    </source>
</evidence>
<evidence type="ECO:0000256" key="6">
    <source>
        <dbReference type="ARBA" id="ARBA00023136"/>
    </source>
</evidence>
<keyword evidence="4 9" id="KW-0812">Transmembrane</keyword>
<feature type="transmembrane region" description="Helical" evidence="9">
    <location>
        <begin position="448"/>
        <end position="467"/>
    </location>
</feature>
<protein>
    <recommendedName>
        <fullName evidence="10">Major facilitator superfamily (MFS) profile domain-containing protein</fullName>
    </recommendedName>
</protein>
<gene>
    <name evidence="11" type="ORF">jhhlp_003083</name>
</gene>
<feature type="compositionally biased region" description="Basic and acidic residues" evidence="8">
    <location>
        <begin position="1"/>
        <end position="18"/>
    </location>
</feature>
<evidence type="ECO:0000256" key="4">
    <source>
        <dbReference type="ARBA" id="ARBA00022692"/>
    </source>
</evidence>
<evidence type="ECO:0000256" key="3">
    <source>
        <dbReference type="ARBA" id="ARBA00022448"/>
    </source>
</evidence>
<evidence type="ECO:0000313" key="12">
    <source>
        <dbReference type="Proteomes" id="UP000233524"/>
    </source>
</evidence>
<dbReference type="InterPro" id="IPR005828">
    <property type="entry name" value="MFS_sugar_transport-like"/>
</dbReference>
<dbReference type="Pfam" id="PF00083">
    <property type="entry name" value="Sugar_tr"/>
    <property type="match status" value="1"/>
</dbReference>
<feature type="region of interest" description="Disordered" evidence="8">
    <location>
        <begin position="1"/>
        <end position="26"/>
    </location>
</feature>
<dbReference type="PANTHER" id="PTHR48022:SF70">
    <property type="entry name" value="MONOSACCHARIDE TRANSPORTER, PUTATIVE (AFU_ORTHOLOGUE AFUA_5G14540)-RELATED"/>
    <property type="match status" value="1"/>
</dbReference>
<dbReference type="AlphaFoldDB" id="A0A2N3NFZ0"/>
<dbReference type="GO" id="GO:0005351">
    <property type="term" value="F:carbohydrate:proton symporter activity"/>
    <property type="evidence" value="ECO:0007669"/>
    <property type="project" value="TreeGrafter"/>
</dbReference>
<evidence type="ECO:0000313" key="11">
    <source>
        <dbReference type="EMBL" id="PKS11321.1"/>
    </source>
</evidence>
<feature type="transmembrane region" description="Helical" evidence="9">
    <location>
        <begin position="158"/>
        <end position="176"/>
    </location>
</feature>
<dbReference type="GO" id="GO:0016020">
    <property type="term" value="C:membrane"/>
    <property type="evidence" value="ECO:0007669"/>
    <property type="project" value="UniProtKB-SubCell"/>
</dbReference>